<gene>
    <name evidence="2" type="ORF">T01_12093</name>
</gene>
<keyword evidence="3" id="KW-1185">Reference proteome</keyword>
<sequence length="78" mass="8942">MHGFIRIYPRSFMQIFICLFCARLCVHLASKLVLNGGVRMCSGMFSTLTNEKLLSKRVKNISHKHVNIFMVHTLLSSD</sequence>
<evidence type="ECO:0000256" key="1">
    <source>
        <dbReference type="SAM" id="SignalP"/>
    </source>
</evidence>
<evidence type="ECO:0000313" key="2">
    <source>
        <dbReference type="EMBL" id="KRY29266.1"/>
    </source>
</evidence>
<name>A0A0V1AWX4_TRISP</name>
<comment type="caution">
    <text evidence="2">The sequence shown here is derived from an EMBL/GenBank/DDBJ whole genome shotgun (WGS) entry which is preliminary data.</text>
</comment>
<dbReference type="InParanoid" id="A0A0V1AWX4"/>
<dbReference type="AlphaFoldDB" id="A0A0V1AWX4"/>
<dbReference type="EMBL" id="JYDH01000176">
    <property type="protein sequence ID" value="KRY29266.1"/>
    <property type="molecule type" value="Genomic_DNA"/>
</dbReference>
<feature type="chain" id="PRO_5006874778" description="Secreted protein" evidence="1">
    <location>
        <begin position="28"/>
        <end position="78"/>
    </location>
</feature>
<dbReference type="Proteomes" id="UP000054776">
    <property type="component" value="Unassembled WGS sequence"/>
</dbReference>
<feature type="signal peptide" evidence="1">
    <location>
        <begin position="1"/>
        <end position="27"/>
    </location>
</feature>
<evidence type="ECO:0008006" key="4">
    <source>
        <dbReference type="Google" id="ProtNLM"/>
    </source>
</evidence>
<organism evidence="2 3">
    <name type="scientific">Trichinella spiralis</name>
    <name type="common">Trichina worm</name>
    <dbReference type="NCBI Taxonomy" id="6334"/>
    <lineage>
        <taxon>Eukaryota</taxon>
        <taxon>Metazoa</taxon>
        <taxon>Ecdysozoa</taxon>
        <taxon>Nematoda</taxon>
        <taxon>Enoplea</taxon>
        <taxon>Dorylaimia</taxon>
        <taxon>Trichinellida</taxon>
        <taxon>Trichinellidae</taxon>
        <taxon>Trichinella</taxon>
    </lineage>
</organism>
<keyword evidence="1" id="KW-0732">Signal</keyword>
<evidence type="ECO:0000313" key="3">
    <source>
        <dbReference type="Proteomes" id="UP000054776"/>
    </source>
</evidence>
<reference evidence="2 3" key="1">
    <citation type="submission" date="2015-01" db="EMBL/GenBank/DDBJ databases">
        <title>Evolution of Trichinella species and genotypes.</title>
        <authorList>
            <person name="Korhonen P.K."/>
            <person name="Edoardo P."/>
            <person name="Giuseppe L.R."/>
            <person name="Gasser R.B."/>
        </authorList>
    </citation>
    <scope>NUCLEOTIDE SEQUENCE [LARGE SCALE GENOMIC DNA]</scope>
    <source>
        <strain evidence="2">ISS3</strain>
    </source>
</reference>
<accession>A0A0V1AWX4</accession>
<proteinExistence type="predicted"/>
<protein>
    <recommendedName>
        <fullName evidence="4">Secreted protein</fullName>
    </recommendedName>
</protein>